<dbReference type="EMBL" id="JACVVK020000190">
    <property type="protein sequence ID" value="KAK7485754.1"/>
    <property type="molecule type" value="Genomic_DNA"/>
</dbReference>
<protein>
    <recommendedName>
        <fullName evidence="3">CS domain-containing protein</fullName>
    </recommendedName>
</protein>
<sequence>MKAVVKGKSGETTFRKVVKKLPGKIAKDKCTWKVDKGIVIITLHKASKGSWAVQLSQRGLEQQSDEEED</sequence>
<keyword evidence="2" id="KW-1185">Reference proteome</keyword>
<dbReference type="AlphaFoldDB" id="A0ABD0KFD6"/>
<dbReference type="Gene3D" id="2.60.40.790">
    <property type="match status" value="1"/>
</dbReference>
<gene>
    <name evidence="1" type="ORF">BaRGS_00023055</name>
</gene>
<accession>A0ABD0KFD6</accession>
<dbReference type="Proteomes" id="UP001519460">
    <property type="component" value="Unassembled WGS sequence"/>
</dbReference>
<evidence type="ECO:0008006" key="3">
    <source>
        <dbReference type="Google" id="ProtNLM"/>
    </source>
</evidence>
<evidence type="ECO:0000313" key="1">
    <source>
        <dbReference type="EMBL" id="KAK7485754.1"/>
    </source>
</evidence>
<comment type="caution">
    <text evidence="1">The sequence shown here is derived from an EMBL/GenBank/DDBJ whole genome shotgun (WGS) entry which is preliminary data.</text>
</comment>
<name>A0ABD0KFD6_9CAEN</name>
<organism evidence="1 2">
    <name type="scientific">Batillaria attramentaria</name>
    <dbReference type="NCBI Taxonomy" id="370345"/>
    <lineage>
        <taxon>Eukaryota</taxon>
        <taxon>Metazoa</taxon>
        <taxon>Spiralia</taxon>
        <taxon>Lophotrochozoa</taxon>
        <taxon>Mollusca</taxon>
        <taxon>Gastropoda</taxon>
        <taxon>Caenogastropoda</taxon>
        <taxon>Sorbeoconcha</taxon>
        <taxon>Cerithioidea</taxon>
        <taxon>Batillariidae</taxon>
        <taxon>Batillaria</taxon>
    </lineage>
</organism>
<reference evidence="1 2" key="1">
    <citation type="journal article" date="2023" name="Sci. Data">
        <title>Genome assembly of the Korean intertidal mud-creeper Batillaria attramentaria.</title>
        <authorList>
            <person name="Patra A.K."/>
            <person name="Ho P.T."/>
            <person name="Jun S."/>
            <person name="Lee S.J."/>
            <person name="Kim Y."/>
            <person name="Won Y.J."/>
        </authorList>
    </citation>
    <scope>NUCLEOTIDE SEQUENCE [LARGE SCALE GENOMIC DNA]</scope>
    <source>
        <strain evidence="1">Wonlab-2016</strain>
    </source>
</reference>
<dbReference type="SUPFAM" id="SSF49764">
    <property type="entry name" value="HSP20-like chaperones"/>
    <property type="match status" value="1"/>
</dbReference>
<proteinExistence type="predicted"/>
<evidence type="ECO:0000313" key="2">
    <source>
        <dbReference type="Proteomes" id="UP001519460"/>
    </source>
</evidence>
<dbReference type="InterPro" id="IPR008978">
    <property type="entry name" value="HSP20-like_chaperone"/>
</dbReference>